<reference evidence="1" key="1">
    <citation type="submission" date="2014-11" db="EMBL/GenBank/DDBJ databases">
        <authorList>
            <person name="Amaro Gonzalez C."/>
        </authorList>
    </citation>
    <scope>NUCLEOTIDE SEQUENCE</scope>
</reference>
<protein>
    <submittedName>
        <fullName evidence="1">Uncharacterized protein</fullName>
    </submittedName>
</protein>
<accession>A0A0E9RKI1</accession>
<evidence type="ECO:0000313" key="1">
    <source>
        <dbReference type="EMBL" id="JAH29297.1"/>
    </source>
</evidence>
<dbReference type="EMBL" id="GBXM01079280">
    <property type="protein sequence ID" value="JAH29297.1"/>
    <property type="molecule type" value="Transcribed_RNA"/>
</dbReference>
<name>A0A0E9RKI1_ANGAN</name>
<sequence length="34" mass="3834">MCYECLYHSPIVVLTHPTPSRSLPCTIISTIIFP</sequence>
<dbReference type="AlphaFoldDB" id="A0A0E9RKI1"/>
<proteinExistence type="predicted"/>
<organism evidence="1">
    <name type="scientific">Anguilla anguilla</name>
    <name type="common">European freshwater eel</name>
    <name type="synonym">Muraena anguilla</name>
    <dbReference type="NCBI Taxonomy" id="7936"/>
    <lineage>
        <taxon>Eukaryota</taxon>
        <taxon>Metazoa</taxon>
        <taxon>Chordata</taxon>
        <taxon>Craniata</taxon>
        <taxon>Vertebrata</taxon>
        <taxon>Euteleostomi</taxon>
        <taxon>Actinopterygii</taxon>
        <taxon>Neopterygii</taxon>
        <taxon>Teleostei</taxon>
        <taxon>Anguilliformes</taxon>
        <taxon>Anguillidae</taxon>
        <taxon>Anguilla</taxon>
    </lineage>
</organism>
<reference evidence="1" key="2">
    <citation type="journal article" date="2015" name="Fish Shellfish Immunol.">
        <title>Early steps in the European eel (Anguilla anguilla)-Vibrio vulnificus interaction in the gills: Role of the RtxA13 toxin.</title>
        <authorList>
            <person name="Callol A."/>
            <person name="Pajuelo D."/>
            <person name="Ebbesson L."/>
            <person name="Teles M."/>
            <person name="MacKenzie S."/>
            <person name="Amaro C."/>
        </authorList>
    </citation>
    <scope>NUCLEOTIDE SEQUENCE</scope>
</reference>